<comment type="caution">
    <text evidence="2">The sequence shown here is derived from an EMBL/GenBank/DDBJ whole genome shotgun (WGS) entry which is preliminary data.</text>
</comment>
<dbReference type="SUPFAM" id="SSF50998">
    <property type="entry name" value="Quinoprotein alcohol dehydrogenase-like"/>
    <property type="match status" value="1"/>
</dbReference>
<sequence length="428" mass="44147">MALIDLGDAGAVAEPAAPLNLARLRRLALVVLTVAGLLAVAGSVPSAPSPVRPLWTAAFRPGDTMALDGRTVYLNRTGAAGEPVVSAYDLRTGRLRWSTPDDAGVADDGMRLAGDVLLVPTAPGPGAQSGAGTLALDAATGEQLWRSDGEASPSVADGDVLLAETDQLGVTTGLRLVGLRDGREVWRHAIAPAGQWTTLAEDGRPASIVTVTDTGDATVYGYADGIVLHRARIPWNGVYNAALSAAASYLVVIRTASALTAATIYRTADLHPLWRSEELIGYVTGCGALICTAGVRGVAGRESTTGREVWRRDDLNFVWDLGGGRLLLSAAANLASATTVLVDAATGRTIGRPLGGQQAFSAGATGSLLLLRGTSKPPERTVVSRLDLATGRQTALGSVERVTEQACRGTPGYLLCPRGDTLTVTAVG</sequence>
<dbReference type="Pfam" id="PF13360">
    <property type="entry name" value="PQQ_2"/>
    <property type="match status" value="1"/>
</dbReference>
<dbReference type="Proteomes" id="UP001602245">
    <property type="component" value="Unassembled WGS sequence"/>
</dbReference>
<gene>
    <name evidence="2" type="ORF">ACFY35_14870</name>
</gene>
<protein>
    <submittedName>
        <fullName evidence="2">PQQ-binding-like beta-propeller repeat protein</fullName>
    </submittedName>
</protein>
<organism evidence="2 3">
    <name type="scientific">Paractinoplanes globisporus</name>
    <dbReference type="NCBI Taxonomy" id="113565"/>
    <lineage>
        <taxon>Bacteria</taxon>
        <taxon>Bacillati</taxon>
        <taxon>Actinomycetota</taxon>
        <taxon>Actinomycetes</taxon>
        <taxon>Micromonosporales</taxon>
        <taxon>Micromonosporaceae</taxon>
        <taxon>Paractinoplanes</taxon>
    </lineage>
</organism>
<dbReference type="InterPro" id="IPR011047">
    <property type="entry name" value="Quinoprotein_ADH-like_sf"/>
</dbReference>
<dbReference type="RefSeq" id="WP_020510282.1">
    <property type="nucleotide sequence ID" value="NZ_JBIAZU010000002.1"/>
</dbReference>
<reference evidence="2 3" key="1">
    <citation type="submission" date="2024-10" db="EMBL/GenBank/DDBJ databases">
        <title>The Natural Products Discovery Center: Release of the First 8490 Sequenced Strains for Exploring Actinobacteria Biosynthetic Diversity.</title>
        <authorList>
            <person name="Kalkreuter E."/>
            <person name="Kautsar S.A."/>
            <person name="Yang D."/>
            <person name="Bader C.D."/>
            <person name="Teijaro C.N."/>
            <person name="Fluegel L."/>
            <person name="Davis C.M."/>
            <person name="Simpson J.R."/>
            <person name="Lauterbach L."/>
            <person name="Steele A.D."/>
            <person name="Gui C."/>
            <person name="Meng S."/>
            <person name="Li G."/>
            <person name="Viehrig K."/>
            <person name="Ye F."/>
            <person name="Su P."/>
            <person name="Kiefer A.F."/>
            <person name="Nichols A."/>
            <person name="Cepeda A.J."/>
            <person name="Yan W."/>
            <person name="Fan B."/>
            <person name="Jiang Y."/>
            <person name="Adhikari A."/>
            <person name="Zheng C.-J."/>
            <person name="Schuster L."/>
            <person name="Cowan T.M."/>
            <person name="Smanski M.J."/>
            <person name="Chevrette M.G."/>
            <person name="De Carvalho L.P.S."/>
            <person name="Shen B."/>
        </authorList>
    </citation>
    <scope>NUCLEOTIDE SEQUENCE [LARGE SCALE GENOMIC DNA]</scope>
    <source>
        <strain evidence="2 3">NPDC000087</strain>
    </source>
</reference>
<evidence type="ECO:0000259" key="1">
    <source>
        <dbReference type="Pfam" id="PF13360"/>
    </source>
</evidence>
<evidence type="ECO:0000313" key="3">
    <source>
        <dbReference type="Proteomes" id="UP001602245"/>
    </source>
</evidence>
<name>A0ABW6WDW5_9ACTN</name>
<feature type="domain" description="Pyrrolo-quinoline quinone repeat" evidence="1">
    <location>
        <begin position="54"/>
        <end position="199"/>
    </location>
</feature>
<dbReference type="InterPro" id="IPR002372">
    <property type="entry name" value="PQQ_rpt_dom"/>
</dbReference>
<proteinExistence type="predicted"/>
<accession>A0ABW6WDW5</accession>
<dbReference type="EMBL" id="JBIAZU010000002">
    <property type="protein sequence ID" value="MFF5290725.1"/>
    <property type="molecule type" value="Genomic_DNA"/>
</dbReference>
<dbReference type="InterPro" id="IPR015943">
    <property type="entry name" value="WD40/YVTN_repeat-like_dom_sf"/>
</dbReference>
<keyword evidence="3" id="KW-1185">Reference proteome</keyword>
<evidence type="ECO:0000313" key="2">
    <source>
        <dbReference type="EMBL" id="MFF5290725.1"/>
    </source>
</evidence>
<dbReference type="Gene3D" id="2.130.10.10">
    <property type="entry name" value="YVTN repeat-like/Quinoprotein amine dehydrogenase"/>
    <property type="match status" value="1"/>
</dbReference>